<keyword evidence="1" id="KW-0472">Membrane</keyword>
<protein>
    <submittedName>
        <fullName evidence="2">Uncharacterized protein</fullName>
    </submittedName>
</protein>
<keyword evidence="1" id="KW-1133">Transmembrane helix</keyword>
<name>A0A329MBU9_9BACL</name>
<proteinExistence type="predicted"/>
<organism evidence="2 3">
    <name type="scientific">Paenibacillus contaminans</name>
    <dbReference type="NCBI Taxonomy" id="450362"/>
    <lineage>
        <taxon>Bacteria</taxon>
        <taxon>Bacillati</taxon>
        <taxon>Bacillota</taxon>
        <taxon>Bacilli</taxon>
        <taxon>Bacillales</taxon>
        <taxon>Paenibacillaceae</taxon>
        <taxon>Paenibacillus</taxon>
    </lineage>
</organism>
<gene>
    <name evidence="2" type="ORF">DQG23_29210</name>
</gene>
<evidence type="ECO:0000256" key="1">
    <source>
        <dbReference type="SAM" id="Phobius"/>
    </source>
</evidence>
<dbReference type="EMBL" id="QMFB01000022">
    <property type="protein sequence ID" value="RAV16073.1"/>
    <property type="molecule type" value="Genomic_DNA"/>
</dbReference>
<dbReference type="RefSeq" id="WP_113034579.1">
    <property type="nucleotide sequence ID" value="NZ_QMFB01000022.1"/>
</dbReference>
<reference evidence="2 3" key="1">
    <citation type="journal article" date="2009" name="Int. J. Syst. Evol. Microbiol.">
        <title>Paenibacillus contaminans sp. nov., isolated from a contaminated laboratory plate.</title>
        <authorList>
            <person name="Chou J.H."/>
            <person name="Lee J.H."/>
            <person name="Lin M.C."/>
            <person name="Chang P.S."/>
            <person name="Arun A.B."/>
            <person name="Young C.C."/>
            <person name="Chen W.M."/>
        </authorList>
    </citation>
    <scope>NUCLEOTIDE SEQUENCE [LARGE SCALE GENOMIC DNA]</scope>
    <source>
        <strain evidence="2 3">CKOBP-6</strain>
    </source>
</reference>
<keyword evidence="3" id="KW-1185">Reference proteome</keyword>
<dbReference type="AlphaFoldDB" id="A0A329MBU9"/>
<feature type="transmembrane region" description="Helical" evidence="1">
    <location>
        <begin position="12"/>
        <end position="37"/>
    </location>
</feature>
<dbReference type="OrthoDB" id="2593527at2"/>
<accession>A0A329MBU9</accession>
<sequence length="211" mass="23425">MNEDKNHVASILFVIGIIVIVLSFGIGIVVGSTANMFFSGFVMFAALPWWMGGFIAGMLLIGFAEVIKLLHQINNKLGGRGIPGRLRAAGRIGAGSGGAGHMSGTEQIFRLLVFKYREYAFQGFLTISSEQVSIFEQNANSLVPLKKKFIDILKEDIDGGEYNHTNNGITIRFRDFEREMDSLEITTFSEKQTEDLIRVINELAALNRKEM</sequence>
<feature type="transmembrane region" description="Helical" evidence="1">
    <location>
        <begin position="49"/>
        <end position="70"/>
    </location>
</feature>
<evidence type="ECO:0000313" key="3">
    <source>
        <dbReference type="Proteomes" id="UP000250369"/>
    </source>
</evidence>
<comment type="caution">
    <text evidence="2">The sequence shown here is derived from an EMBL/GenBank/DDBJ whole genome shotgun (WGS) entry which is preliminary data.</text>
</comment>
<evidence type="ECO:0000313" key="2">
    <source>
        <dbReference type="EMBL" id="RAV16073.1"/>
    </source>
</evidence>
<dbReference type="Proteomes" id="UP000250369">
    <property type="component" value="Unassembled WGS sequence"/>
</dbReference>
<keyword evidence="1" id="KW-0812">Transmembrane</keyword>